<dbReference type="RefSeq" id="WP_309866006.1">
    <property type="nucleotide sequence ID" value="NZ_JAVDQG010000004.1"/>
</dbReference>
<sequence length="408" mass="46054">MSRKWLEQEGPSWVKEGILTREQYQRLLERTPRKENRIQSWLPTLGSLLMGLGILSFVASNWDGIPPLGRLAILVLSMVAFYLTGGTLLQRGHPHLGAALAGLGVISFGAGMVLVGQTFQYVAHDVRLFILWGLAAWFVSRLFGHGFLSILVFVIWSLSQWISVLEMGAYSYVTAVLFTGLFGWEAAKREHGMFRWLWAVGTVAQAWLWIVTIETDWLWFLPLLMAFVTVSEWLPRPWRSPLRTISLGGAYLSVIALLFTYPGSDDWNGITLPSSSLYLSVTGGLFLLFLWALQRQQRLRDLDGWMLFIPYFYVSVWTSPPIHTLLTLTILFAFSLTLLIRGMASAERGKANLGIILFLFTTILAYIHAAWDFMPKSLFFLVGGVILFVLGGILQRTKQGRFRTGGEH</sequence>
<keyword evidence="1" id="KW-0472">Membrane</keyword>
<dbReference type="Proteomes" id="UP001185012">
    <property type="component" value="Unassembled WGS sequence"/>
</dbReference>
<feature type="domain" description="DUF2157" evidence="2">
    <location>
        <begin position="12"/>
        <end position="141"/>
    </location>
</feature>
<feature type="transmembrane region" description="Helical" evidence="1">
    <location>
        <begin position="96"/>
        <end position="115"/>
    </location>
</feature>
<evidence type="ECO:0000256" key="1">
    <source>
        <dbReference type="SAM" id="Phobius"/>
    </source>
</evidence>
<reference evidence="3 4" key="1">
    <citation type="submission" date="2023-07" db="EMBL/GenBank/DDBJ databases">
        <title>Genomic Encyclopedia of Type Strains, Phase IV (KMG-IV): sequencing the most valuable type-strain genomes for metagenomic binning, comparative biology and taxonomic classification.</title>
        <authorList>
            <person name="Goeker M."/>
        </authorList>
    </citation>
    <scope>NUCLEOTIDE SEQUENCE [LARGE SCALE GENOMIC DNA]</scope>
    <source>
        <strain evidence="3 4">DSM 45903</strain>
    </source>
</reference>
<proteinExistence type="predicted"/>
<feature type="transmembrane region" description="Helical" evidence="1">
    <location>
        <begin position="40"/>
        <end position="59"/>
    </location>
</feature>
<feature type="transmembrane region" description="Helical" evidence="1">
    <location>
        <begin position="302"/>
        <end position="319"/>
    </location>
</feature>
<feature type="transmembrane region" description="Helical" evidence="1">
    <location>
        <begin position="169"/>
        <end position="187"/>
    </location>
</feature>
<name>A0ABU1INL2_9BACL</name>
<dbReference type="InterPro" id="IPR018677">
    <property type="entry name" value="DUF2157"/>
</dbReference>
<dbReference type="EMBL" id="JAVDQG010000004">
    <property type="protein sequence ID" value="MDR6226328.1"/>
    <property type="molecule type" value="Genomic_DNA"/>
</dbReference>
<accession>A0ABU1INL2</accession>
<feature type="transmembrane region" description="Helical" evidence="1">
    <location>
        <begin position="246"/>
        <end position="264"/>
    </location>
</feature>
<protein>
    <submittedName>
        <fullName evidence="3">Membrane protein</fullName>
    </submittedName>
</protein>
<feature type="transmembrane region" description="Helical" evidence="1">
    <location>
        <begin position="276"/>
        <end position="293"/>
    </location>
</feature>
<keyword evidence="1" id="KW-0812">Transmembrane</keyword>
<feature type="transmembrane region" description="Helical" evidence="1">
    <location>
        <begin position="71"/>
        <end position="89"/>
    </location>
</feature>
<gene>
    <name evidence="3" type="ORF">JOE21_002334</name>
</gene>
<organism evidence="3 4">
    <name type="scientific">Desmospora profundinema</name>
    <dbReference type="NCBI Taxonomy" id="1571184"/>
    <lineage>
        <taxon>Bacteria</taxon>
        <taxon>Bacillati</taxon>
        <taxon>Bacillota</taxon>
        <taxon>Bacilli</taxon>
        <taxon>Bacillales</taxon>
        <taxon>Thermoactinomycetaceae</taxon>
        <taxon>Desmospora</taxon>
    </lineage>
</organism>
<feature type="transmembrane region" description="Helical" evidence="1">
    <location>
        <begin position="377"/>
        <end position="394"/>
    </location>
</feature>
<feature type="transmembrane region" description="Helical" evidence="1">
    <location>
        <begin position="351"/>
        <end position="371"/>
    </location>
</feature>
<evidence type="ECO:0000313" key="3">
    <source>
        <dbReference type="EMBL" id="MDR6226328.1"/>
    </source>
</evidence>
<feature type="transmembrane region" description="Helical" evidence="1">
    <location>
        <begin position="325"/>
        <end position="344"/>
    </location>
</feature>
<keyword evidence="1" id="KW-1133">Transmembrane helix</keyword>
<evidence type="ECO:0000259" key="2">
    <source>
        <dbReference type="Pfam" id="PF09925"/>
    </source>
</evidence>
<dbReference type="Pfam" id="PF09925">
    <property type="entry name" value="DUF2157"/>
    <property type="match status" value="1"/>
</dbReference>
<feature type="transmembrane region" description="Helical" evidence="1">
    <location>
        <begin position="217"/>
        <end position="234"/>
    </location>
</feature>
<comment type="caution">
    <text evidence="3">The sequence shown here is derived from an EMBL/GenBank/DDBJ whole genome shotgun (WGS) entry which is preliminary data.</text>
</comment>
<evidence type="ECO:0000313" key="4">
    <source>
        <dbReference type="Proteomes" id="UP001185012"/>
    </source>
</evidence>
<keyword evidence="4" id="KW-1185">Reference proteome</keyword>